<dbReference type="CDD" id="cd00051">
    <property type="entry name" value="EFh"/>
    <property type="match status" value="1"/>
</dbReference>
<accession>A0A4W5JXK8</accession>
<dbReference type="InterPro" id="IPR018247">
    <property type="entry name" value="EF_Hand_1_Ca_BS"/>
</dbReference>
<dbReference type="PROSITE" id="PS50222">
    <property type="entry name" value="EF_HAND_2"/>
    <property type="match status" value="2"/>
</dbReference>
<dbReference type="InterPro" id="IPR011992">
    <property type="entry name" value="EF-hand-dom_pair"/>
</dbReference>
<keyword evidence="3" id="KW-1133">Transmembrane helix</keyword>
<keyword evidence="1" id="KW-0479">Metal-binding</keyword>
<sequence>MGYRSRSEQLTGTTEITLDTQEVAKYTNRFHKFDKDSKGFITTVDVQRVLQNISVQIDENALHEILNEVDLNKNGQVELNEFLQVGGLCVCVCVCIFTYGLSSPVLPPLIRGLINSQAHGQYLPPLPSLLSFSLSLSLSLSLYHEKLNKQTRLENMIIDSSGRRINYPSDTDTHRHTH</sequence>
<feature type="transmembrane region" description="Helical" evidence="3">
    <location>
        <begin position="82"/>
        <end position="102"/>
    </location>
</feature>
<protein>
    <recommendedName>
        <fullName evidence="4">EF-hand domain-containing protein</fullName>
    </recommendedName>
</protein>
<keyword evidence="2" id="KW-0106">Calcium</keyword>
<name>A0A4W5JXK8_9TELE</name>
<evidence type="ECO:0000259" key="4">
    <source>
        <dbReference type="PROSITE" id="PS50222"/>
    </source>
</evidence>
<evidence type="ECO:0000256" key="3">
    <source>
        <dbReference type="SAM" id="Phobius"/>
    </source>
</evidence>
<evidence type="ECO:0000256" key="1">
    <source>
        <dbReference type="ARBA" id="ARBA00022723"/>
    </source>
</evidence>
<dbReference type="SUPFAM" id="SSF47473">
    <property type="entry name" value="EF-hand"/>
    <property type="match status" value="1"/>
</dbReference>
<feature type="transmembrane region" description="Helical" evidence="3">
    <location>
        <begin position="122"/>
        <end position="143"/>
    </location>
</feature>
<reference evidence="5" key="2">
    <citation type="submission" date="2025-08" db="UniProtKB">
        <authorList>
            <consortium name="Ensembl"/>
        </authorList>
    </citation>
    <scope>IDENTIFICATION</scope>
</reference>
<dbReference type="GO" id="GO:0005509">
    <property type="term" value="F:calcium ion binding"/>
    <property type="evidence" value="ECO:0007669"/>
    <property type="project" value="InterPro"/>
</dbReference>
<organism evidence="5 6">
    <name type="scientific">Hucho hucho</name>
    <name type="common">huchen</name>
    <dbReference type="NCBI Taxonomy" id="62062"/>
    <lineage>
        <taxon>Eukaryota</taxon>
        <taxon>Metazoa</taxon>
        <taxon>Chordata</taxon>
        <taxon>Craniata</taxon>
        <taxon>Vertebrata</taxon>
        <taxon>Euteleostomi</taxon>
        <taxon>Actinopterygii</taxon>
        <taxon>Neopterygii</taxon>
        <taxon>Teleostei</taxon>
        <taxon>Protacanthopterygii</taxon>
        <taxon>Salmoniformes</taxon>
        <taxon>Salmonidae</taxon>
        <taxon>Salmoninae</taxon>
        <taxon>Hucho</taxon>
    </lineage>
</organism>
<dbReference type="Pfam" id="PF13499">
    <property type="entry name" value="EF-hand_7"/>
    <property type="match status" value="1"/>
</dbReference>
<dbReference type="Ensembl" id="ENSHHUT00000010042.1">
    <property type="protein sequence ID" value="ENSHHUP00000009738.1"/>
    <property type="gene ID" value="ENSHHUG00000005939.1"/>
</dbReference>
<dbReference type="Proteomes" id="UP000314982">
    <property type="component" value="Unassembled WGS sequence"/>
</dbReference>
<keyword evidence="6" id="KW-1185">Reference proteome</keyword>
<feature type="domain" description="EF-hand" evidence="4">
    <location>
        <begin position="57"/>
        <end position="92"/>
    </location>
</feature>
<dbReference type="InterPro" id="IPR002048">
    <property type="entry name" value="EF_hand_dom"/>
</dbReference>
<dbReference type="GeneTree" id="ENSGT00390000001718"/>
<keyword evidence="3" id="KW-0472">Membrane</keyword>
<evidence type="ECO:0000313" key="6">
    <source>
        <dbReference type="Proteomes" id="UP000314982"/>
    </source>
</evidence>
<dbReference type="SMART" id="SM00054">
    <property type="entry name" value="EFh"/>
    <property type="match status" value="2"/>
</dbReference>
<dbReference type="Gene3D" id="1.10.238.10">
    <property type="entry name" value="EF-hand"/>
    <property type="match status" value="1"/>
</dbReference>
<dbReference type="AlphaFoldDB" id="A0A4W5JXK8"/>
<keyword evidence="3" id="KW-0812">Transmembrane</keyword>
<proteinExistence type="predicted"/>
<reference evidence="6" key="1">
    <citation type="submission" date="2018-06" db="EMBL/GenBank/DDBJ databases">
        <title>Genome assembly of Danube salmon.</title>
        <authorList>
            <person name="Macqueen D.J."/>
            <person name="Gundappa M.K."/>
        </authorList>
    </citation>
    <scope>NUCLEOTIDE SEQUENCE [LARGE SCALE GENOMIC DNA]</scope>
</reference>
<feature type="domain" description="EF-hand" evidence="4">
    <location>
        <begin position="21"/>
        <end position="56"/>
    </location>
</feature>
<reference evidence="5" key="3">
    <citation type="submission" date="2025-09" db="UniProtKB">
        <authorList>
            <consortium name="Ensembl"/>
        </authorList>
    </citation>
    <scope>IDENTIFICATION</scope>
</reference>
<evidence type="ECO:0000313" key="5">
    <source>
        <dbReference type="Ensembl" id="ENSHHUP00000009738.1"/>
    </source>
</evidence>
<evidence type="ECO:0000256" key="2">
    <source>
        <dbReference type="ARBA" id="ARBA00022837"/>
    </source>
</evidence>
<dbReference type="PROSITE" id="PS00018">
    <property type="entry name" value="EF_HAND_1"/>
    <property type="match status" value="1"/>
</dbReference>
<dbReference type="STRING" id="62062.ENSHHUP00000009738"/>